<dbReference type="Proteomes" id="UP000677126">
    <property type="component" value="Chromosome"/>
</dbReference>
<reference evidence="2 3" key="1">
    <citation type="journal article" date="2021" name="Int. J. Syst. Evol. Microbiol.">
        <title>Novosphingobium decolorationis sp. nov., an aniline blue-decolourizing bacterium isolated from East Pacific sediment.</title>
        <authorList>
            <person name="Chen X."/>
            <person name="Dong B."/>
            <person name="Chen T."/>
            <person name="Ren N."/>
            <person name="Wang J."/>
            <person name="Xu Y."/>
            <person name="Yang J."/>
            <person name="Zhu S."/>
            <person name="Chen J."/>
        </authorList>
    </citation>
    <scope>NUCLEOTIDE SEQUENCE [LARGE SCALE GENOMIC DNA]</scope>
    <source>
        <strain evidence="2 3">502str22</strain>
    </source>
</reference>
<dbReference type="PROSITE" id="PS50943">
    <property type="entry name" value="HTH_CROC1"/>
    <property type="match status" value="1"/>
</dbReference>
<sequence>MDEMAGRLEAVRKEEGLSQEAFATRLGISRGAYQHYSKGGREIPSSVLDSLLREFEVDPYWMLRGDDEKGGTKIERQLVANATTVALTLRDSYEQLGITRDLEKMIAATQFSCFHLFEKRKPLSEGDLKVVQNLAET</sequence>
<gene>
    <name evidence="2" type="ORF">HT578_13400</name>
</gene>
<keyword evidence="3" id="KW-1185">Reference proteome</keyword>
<evidence type="ECO:0000313" key="2">
    <source>
        <dbReference type="EMBL" id="QVM84549.1"/>
    </source>
</evidence>
<protein>
    <submittedName>
        <fullName evidence="2">Helix-turn-helix transcriptional regulator</fullName>
    </submittedName>
</protein>
<dbReference type="InterPro" id="IPR001387">
    <property type="entry name" value="Cro/C1-type_HTH"/>
</dbReference>
<name>A0ABX8E6B0_9SPHN</name>
<feature type="domain" description="HTH cro/C1-type" evidence="1">
    <location>
        <begin position="8"/>
        <end position="62"/>
    </location>
</feature>
<dbReference type="EMBL" id="CP054856">
    <property type="protein sequence ID" value="QVM84549.1"/>
    <property type="molecule type" value="Genomic_DNA"/>
</dbReference>
<proteinExistence type="predicted"/>
<dbReference type="Gene3D" id="1.10.260.40">
    <property type="entry name" value="lambda repressor-like DNA-binding domains"/>
    <property type="match status" value="1"/>
</dbReference>
<organism evidence="2 3">
    <name type="scientific">Novosphingobium decolorationis</name>
    <dbReference type="NCBI Taxonomy" id="2698673"/>
    <lineage>
        <taxon>Bacteria</taxon>
        <taxon>Pseudomonadati</taxon>
        <taxon>Pseudomonadota</taxon>
        <taxon>Alphaproteobacteria</taxon>
        <taxon>Sphingomonadales</taxon>
        <taxon>Sphingomonadaceae</taxon>
        <taxon>Novosphingobium</taxon>
    </lineage>
</organism>
<evidence type="ECO:0000313" key="3">
    <source>
        <dbReference type="Proteomes" id="UP000677126"/>
    </source>
</evidence>
<dbReference type="Pfam" id="PF12844">
    <property type="entry name" value="HTH_19"/>
    <property type="match status" value="1"/>
</dbReference>
<dbReference type="InterPro" id="IPR010982">
    <property type="entry name" value="Lambda_DNA-bd_dom_sf"/>
</dbReference>
<evidence type="ECO:0000259" key="1">
    <source>
        <dbReference type="PROSITE" id="PS50943"/>
    </source>
</evidence>
<accession>A0ABX8E6B0</accession>
<dbReference type="CDD" id="cd00093">
    <property type="entry name" value="HTH_XRE"/>
    <property type="match status" value="1"/>
</dbReference>
<dbReference type="SMART" id="SM00530">
    <property type="entry name" value="HTH_XRE"/>
    <property type="match status" value="1"/>
</dbReference>
<dbReference type="SUPFAM" id="SSF47413">
    <property type="entry name" value="lambda repressor-like DNA-binding domains"/>
    <property type="match status" value="1"/>
</dbReference>